<reference evidence="2" key="1">
    <citation type="journal article" date="2020" name="mSystems">
        <title>Genome- and Community-Level Interaction Insights into Carbon Utilization and Element Cycling Functions of Hydrothermarchaeota in Hydrothermal Sediment.</title>
        <authorList>
            <person name="Zhou Z."/>
            <person name="Liu Y."/>
            <person name="Xu W."/>
            <person name="Pan J."/>
            <person name="Luo Z.H."/>
            <person name="Li M."/>
        </authorList>
    </citation>
    <scope>NUCLEOTIDE SEQUENCE [LARGE SCALE GENOMIC DNA]</scope>
    <source>
        <strain evidence="2">SpSt-902</strain>
    </source>
</reference>
<name>A0A7C3LVQ6_9BACT</name>
<evidence type="ECO:0000313" key="2">
    <source>
        <dbReference type="EMBL" id="HFT92544.1"/>
    </source>
</evidence>
<dbReference type="EMBL" id="DTMM01000018">
    <property type="protein sequence ID" value="HFT92544.1"/>
    <property type="molecule type" value="Genomic_DNA"/>
</dbReference>
<evidence type="ECO:0000256" key="1">
    <source>
        <dbReference type="SAM" id="Phobius"/>
    </source>
</evidence>
<keyword evidence="1" id="KW-1133">Transmembrane helix</keyword>
<organism evidence="2">
    <name type="scientific">Leptospirillum ferriphilum</name>
    <dbReference type="NCBI Taxonomy" id="178606"/>
    <lineage>
        <taxon>Bacteria</taxon>
        <taxon>Pseudomonadati</taxon>
        <taxon>Nitrospirota</taxon>
        <taxon>Nitrospiria</taxon>
        <taxon>Nitrospirales</taxon>
        <taxon>Nitrospiraceae</taxon>
        <taxon>Leptospirillum</taxon>
    </lineage>
</organism>
<feature type="transmembrane region" description="Helical" evidence="1">
    <location>
        <begin position="7"/>
        <end position="25"/>
    </location>
</feature>
<keyword evidence="1" id="KW-0812">Transmembrane</keyword>
<comment type="caution">
    <text evidence="2">The sequence shown here is derived from an EMBL/GenBank/DDBJ whole genome shotgun (WGS) entry which is preliminary data.</text>
</comment>
<sequence length="62" mass="7193">MHFHLQSLFWGGLFGGGFGFLIGWWNRRQLSCNVCRLNGDPRVSTRTRRSAPPVTAQRFRGW</sequence>
<gene>
    <name evidence="2" type="ORF">ENX03_01125</name>
</gene>
<protein>
    <submittedName>
        <fullName evidence="2">Uncharacterized protein</fullName>
    </submittedName>
</protein>
<proteinExistence type="predicted"/>
<dbReference type="AlphaFoldDB" id="A0A7C3LVQ6"/>
<accession>A0A7C3LVQ6</accession>
<keyword evidence="1" id="KW-0472">Membrane</keyword>